<keyword evidence="1" id="KW-1133">Transmembrane helix</keyword>
<name>A0ABU3RWN1_9MICO</name>
<dbReference type="RefSeq" id="WP_316001471.1">
    <property type="nucleotide sequence ID" value="NZ_JAWDIU010000003.1"/>
</dbReference>
<dbReference type="Proteomes" id="UP001256673">
    <property type="component" value="Unassembled WGS sequence"/>
</dbReference>
<keyword evidence="1" id="KW-0472">Membrane</keyword>
<evidence type="ECO:0000256" key="1">
    <source>
        <dbReference type="SAM" id="Phobius"/>
    </source>
</evidence>
<evidence type="ECO:0000313" key="3">
    <source>
        <dbReference type="Proteomes" id="UP001256673"/>
    </source>
</evidence>
<evidence type="ECO:0008006" key="4">
    <source>
        <dbReference type="Google" id="ProtNLM"/>
    </source>
</evidence>
<protein>
    <recommendedName>
        <fullName evidence="4">DUF4129 domain-containing protein</fullName>
    </recommendedName>
</protein>
<keyword evidence="3" id="KW-1185">Reference proteome</keyword>
<sequence>MDEPACPTAPQSVSCQLEHVARALSDRDTYDWILLVVTIVASLATLAAVVVAVVTSVHATRVARESNRLAARAISAEQERHKEGLARATVDSRRRAGYRITGWHQESSRALFMHWLAVREGERPRTFSNDETAYLTGWTLGRELEADGHPHMVPLMQLLRMSMLISQAAADKAAEDPAPTVMHRARWQLEEAIRLWWREPDQHPSLLATFQSLDERSAEEFPDAAYGRIWELRIRRALEADSL</sequence>
<keyword evidence="1" id="KW-0812">Transmembrane</keyword>
<gene>
    <name evidence="2" type="ORF">RWH43_10705</name>
</gene>
<evidence type="ECO:0000313" key="2">
    <source>
        <dbReference type="EMBL" id="MDU0327224.1"/>
    </source>
</evidence>
<accession>A0ABU3RWN1</accession>
<proteinExistence type="predicted"/>
<feature type="transmembrane region" description="Helical" evidence="1">
    <location>
        <begin position="32"/>
        <end position="54"/>
    </location>
</feature>
<reference evidence="2 3" key="1">
    <citation type="submission" date="2023-09" db="EMBL/GenBank/DDBJ databases">
        <title>Microbacterium fusihabitans sp. nov., Microbacterium phycihabitans sp. nov., and Microbacterium cervinum sp. nov., isolated from dried seaweeds of beach.</title>
        <authorList>
            <person name="Lee S.D."/>
        </authorList>
    </citation>
    <scope>NUCLEOTIDE SEQUENCE [LARGE SCALE GENOMIC DNA]</scope>
    <source>
        <strain evidence="2 3">KSW2-21</strain>
    </source>
</reference>
<organism evidence="2 3">
    <name type="scientific">Microbacterium algihabitans</name>
    <dbReference type="NCBI Taxonomy" id="3075992"/>
    <lineage>
        <taxon>Bacteria</taxon>
        <taxon>Bacillati</taxon>
        <taxon>Actinomycetota</taxon>
        <taxon>Actinomycetes</taxon>
        <taxon>Micrococcales</taxon>
        <taxon>Microbacteriaceae</taxon>
        <taxon>Microbacterium</taxon>
    </lineage>
</organism>
<comment type="caution">
    <text evidence="2">The sequence shown here is derived from an EMBL/GenBank/DDBJ whole genome shotgun (WGS) entry which is preliminary data.</text>
</comment>
<dbReference type="EMBL" id="JAWDIU010000003">
    <property type="protein sequence ID" value="MDU0327224.1"/>
    <property type="molecule type" value="Genomic_DNA"/>
</dbReference>